<gene>
    <name evidence="3" type="ORF">RIMI_LOCUS11520303</name>
</gene>
<dbReference type="EMBL" id="CAUEEQ010026193">
    <property type="protein sequence ID" value="CAJ0946917.1"/>
    <property type="molecule type" value="Genomic_DNA"/>
</dbReference>
<dbReference type="SUPFAM" id="SSF48371">
    <property type="entry name" value="ARM repeat"/>
    <property type="match status" value="1"/>
</dbReference>
<evidence type="ECO:0000313" key="4">
    <source>
        <dbReference type="Proteomes" id="UP001176940"/>
    </source>
</evidence>
<accession>A0ABN9LRQ9</accession>
<protein>
    <recommendedName>
        <fullName evidence="2">TOG domain-containing protein</fullName>
    </recommendedName>
</protein>
<dbReference type="InterPro" id="IPR024395">
    <property type="entry name" value="CLASP_N_dom"/>
</dbReference>
<dbReference type="Gene3D" id="1.25.10.10">
    <property type="entry name" value="Leucine-rich Repeat Variant"/>
    <property type="match status" value="1"/>
</dbReference>
<evidence type="ECO:0000313" key="3">
    <source>
        <dbReference type="EMBL" id="CAJ0946917.1"/>
    </source>
</evidence>
<proteinExistence type="predicted"/>
<dbReference type="InterPro" id="IPR034085">
    <property type="entry name" value="TOG"/>
</dbReference>
<sequence length="345" mass="38429">MQEGGQFLSTSLPPSGSSIHPRSVSPNERLGEKDFTKLQPENSGFLKPENPFNGIIGLYTAVSLRHRLLIREKKIEGLNLVRSLSIFHSHVVLERLHELKIAVTQEVKNLRSTVSRAAIGCLGDMFTHLKKHMDHELDNCVRVLLHKAGESNVFIREDVDKALDAMVQNVTPVRALAALINGGLSHLNTAVKKCAAQHMSDLVERMGPGRILSGIKDVTDRALPAIAKFAQDGSQETRFFGRKMLHYLMSHPEFDKMLEKYIPTKDLPYIRDVMKNIQVKGVGEIQDTPSARGRRSYHGSVGSLRASSVSQNTHSTLDRYVRVAQRHKIVTDEQLMNGTVGDSDT</sequence>
<dbReference type="InterPro" id="IPR016024">
    <property type="entry name" value="ARM-type_fold"/>
</dbReference>
<feature type="region of interest" description="Disordered" evidence="1">
    <location>
        <begin position="287"/>
        <end position="310"/>
    </location>
</feature>
<feature type="compositionally biased region" description="Polar residues" evidence="1">
    <location>
        <begin position="7"/>
        <end position="26"/>
    </location>
</feature>
<dbReference type="SMART" id="SM01349">
    <property type="entry name" value="TOG"/>
    <property type="match status" value="1"/>
</dbReference>
<keyword evidence="4" id="KW-1185">Reference proteome</keyword>
<feature type="region of interest" description="Disordered" evidence="1">
    <location>
        <begin position="1"/>
        <end position="43"/>
    </location>
</feature>
<reference evidence="3" key="1">
    <citation type="submission" date="2023-07" db="EMBL/GenBank/DDBJ databases">
        <authorList>
            <person name="Stuckert A."/>
        </authorList>
    </citation>
    <scope>NUCLEOTIDE SEQUENCE</scope>
</reference>
<evidence type="ECO:0000256" key="1">
    <source>
        <dbReference type="SAM" id="MobiDB-lite"/>
    </source>
</evidence>
<feature type="domain" description="TOG" evidence="2">
    <location>
        <begin position="45"/>
        <end position="283"/>
    </location>
</feature>
<evidence type="ECO:0000259" key="2">
    <source>
        <dbReference type="SMART" id="SM01349"/>
    </source>
</evidence>
<comment type="caution">
    <text evidence="3">The sequence shown here is derived from an EMBL/GenBank/DDBJ whole genome shotgun (WGS) entry which is preliminary data.</text>
</comment>
<dbReference type="PANTHER" id="PTHR21567:SF6">
    <property type="entry name" value="TOG ARRAY REGULATOR OF AXONEMAL MICROTUBULES PROTEIN 1"/>
    <property type="match status" value="1"/>
</dbReference>
<dbReference type="PANTHER" id="PTHR21567">
    <property type="entry name" value="CLASP"/>
    <property type="match status" value="1"/>
</dbReference>
<name>A0ABN9LRQ9_9NEOB</name>
<dbReference type="InterPro" id="IPR011989">
    <property type="entry name" value="ARM-like"/>
</dbReference>
<dbReference type="Pfam" id="PF12348">
    <property type="entry name" value="CLASP_N"/>
    <property type="match status" value="1"/>
</dbReference>
<dbReference type="Proteomes" id="UP001176940">
    <property type="component" value="Unassembled WGS sequence"/>
</dbReference>
<organism evidence="3 4">
    <name type="scientific">Ranitomeya imitator</name>
    <name type="common">mimic poison frog</name>
    <dbReference type="NCBI Taxonomy" id="111125"/>
    <lineage>
        <taxon>Eukaryota</taxon>
        <taxon>Metazoa</taxon>
        <taxon>Chordata</taxon>
        <taxon>Craniata</taxon>
        <taxon>Vertebrata</taxon>
        <taxon>Euteleostomi</taxon>
        <taxon>Amphibia</taxon>
        <taxon>Batrachia</taxon>
        <taxon>Anura</taxon>
        <taxon>Neobatrachia</taxon>
        <taxon>Hyloidea</taxon>
        <taxon>Dendrobatidae</taxon>
        <taxon>Dendrobatinae</taxon>
        <taxon>Ranitomeya</taxon>
    </lineage>
</organism>